<dbReference type="AlphaFoldDB" id="A0A9K3Q0Y5"/>
<evidence type="ECO:0000313" key="2">
    <source>
        <dbReference type="EMBL" id="KAG7366475.1"/>
    </source>
</evidence>
<evidence type="ECO:0000313" key="3">
    <source>
        <dbReference type="Proteomes" id="UP000693970"/>
    </source>
</evidence>
<feature type="compositionally biased region" description="Acidic residues" evidence="1">
    <location>
        <begin position="436"/>
        <end position="459"/>
    </location>
</feature>
<gene>
    <name evidence="2" type="ORF">IV203_029145</name>
</gene>
<reference evidence="2" key="1">
    <citation type="journal article" date="2021" name="Sci. Rep.">
        <title>Diploid genomic architecture of Nitzschia inconspicua, an elite biomass production diatom.</title>
        <authorList>
            <person name="Oliver A."/>
            <person name="Podell S."/>
            <person name="Pinowska A."/>
            <person name="Traller J.C."/>
            <person name="Smith S.R."/>
            <person name="McClure R."/>
            <person name="Beliaev A."/>
            <person name="Bohutskyi P."/>
            <person name="Hill E.A."/>
            <person name="Rabines A."/>
            <person name="Zheng H."/>
            <person name="Allen L.Z."/>
            <person name="Kuo A."/>
            <person name="Grigoriev I.V."/>
            <person name="Allen A.E."/>
            <person name="Hazlebeck D."/>
            <person name="Allen E.E."/>
        </authorList>
    </citation>
    <scope>NUCLEOTIDE SEQUENCE</scope>
    <source>
        <strain evidence="2">Hildebrandi</strain>
    </source>
</reference>
<reference evidence="2" key="2">
    <citation type="submission" date="2021-04" db="EMBL/GenBank/DDBJ databases">
        <authorList>
            <person name="Podell S."/>
        </authorList>
    </citation>
    <scope>NUCLEOTIDE SEQUENCE</scope>
    <source>
        <strain evidence="2">Hildebrandi</strain>
    </source>
</reference>
<evidence type="ECO:0000256" key="1">
    <source>
        <dbReference type="SAM" id="MobiDB-lite"/>
    </source>
</evidence>
<sequence>MIPRSYKKYLLSASMVSCLQLYWLVWTSRKLEINFSILKTDLSSKSLILPHTSNEIKTSLATEIIDQPSKIPIFYNLYVNPDNASDITRVRDLVSEQLAILATERYSPIFVQSIGQPMHVPNTTLLGHHPNGTEVLTLHSLWEFCQENYDKTVLYLHSKGSYHPRHENDLLRRFLTFGAVHGTSKQGNKIPDFCDVVSARFSPYPHPHTSGNMWLGRCDYLSKLFNPLEFAAKMEEVPRAPGLKRRFEYYLVGRKRFSAEHWVYSHPSVRPCDTYRGNFSCGYDNLPEQLVEKDFDSIEEAPRFPFKFYRPLDELKPWTGIVHRWEEYKALYNETPTESWWGWKIEEWRKDFVISDTTYLIENSNSHDCGLFAVAVIWHLLEGKEVHSSVFTQGDIATLRQALYRGLSANAEWATLENVSSFFPALLPSLRNESSPAEDGELVDETCQEDEGPNEDEELVAGTRPENSIHDVEDELFEKQFAGPSQVFQTVEELMVFINAYQETSGNSLAIRRSRGSSRAFACISHANCTFRVAFGPKPRQEGIILKRGNCNLRHSGVAVTSARDGRCLKKRSKEVIKQLASDVALHKHAPPTANDVIKAGVHKKKTLLSYKQCYRGSTPEKNPR</sequence>
<proteinExistence type="predicted"/>
<dbReference type="Proteomes" id="UP000693970">
    <property type="component" value="Unassembled WGS sequence"/>
</dbReference>
<protein>
    <submittedName>
        <fullName evidence="2">Uncharacterized protein</fullName>
    </submittedName>
</protein>
<dbReference type="EMBL" id="JAGRRH010000007">
    <property type="protein sequence ID" value="KAG7366475.1"/>
    <property type="molecule type" value="Genomic_DNA"/>
</dbReference>
<accession>A0A9K3Q0Y5</accession>
<comment type="caution">
    <text evidence="2">The sequence shown here is derived from an EMBL/GenBank/DDBJ whole genome shotgun (WGS) entry which is preliminary data.</text>
</comment>
<feature type="region of interest" description="Disordered" evidence="1">
    <location>
        <begin position="433"/>
        <end position="460"/>
    </location>
</feature>
<organism evidence="2 3">
    <name type="scientific">Nitzschia inconspicua</name>
    <dbReference type="NCBI Taxonomy" id="303405"/>
    <lineage>
        <taxon>Eukaryota</taxon>
        <taxon>Sar</taxon>
        <taxon>Stramenopiles</taxon>
        <taxon>Ochrophyta</taxon>
        <taxon>Bacillariophyta</taxon>
        <taxon>Bacillariophyceae</taxon>
        <taxon>Bacillariophycidae</taxon>
        <taxon>Bacillariales</taxon>
        <taxon>Bacillariaceae</taxon>
        <taxon>Nitzschia</taxon>
    </lineage>
</organism>
<name>A0A9K3Q0Y5_9STRA</name>
<keyword evidence="3" id="KW-1185">Reference proteome</keyword>
<dbReference type="OrthoDB" id="45412at2759"/>